<evidence type="ECO:0000313" key="2">
    <source>
        <dbReference type="Proteomes" id="UP000616114"/>
    </source>
</evidence>
<dbReference type="EMBL" id="BMFY01000022">
    <property type="protein sequence ID" value="GGA28073.1"/>
    <property type="molecule type" value="Genomic_DNA"/>
</dbReference>
<keyword evidence="2" id="KW-1185">Reference proteome</keyword>
<name>A0A8J2U1B2_9MICO</name>
<dbReference type="AlphaFoldDB" id="A0A8J2U1B2"/>
<evidence type="ECO:0000313" key="1">
    <source>
        <dbReference type="EMBL" id="GGA28073.1"/>
    </source>
</evidence>
<reference evidence="1" key="2">
    <citation type="submission" date="2020-09" db="EMBL/GenBank/DDBJ databases">
        <authorList>
            <person name="Sun Q."/>
            <person name="Zhou Y."/>
        </authorList>
    </citation>
    <scope>NUCLEOTIDE SEQUENCE</scope>
    <source>
        <strain evidence="1">CGMCC 1.12785</strain>
    </source>
</reference>
<dbReference type="Proteomes" id="UP000616114">
    <property type="component" value="Unassembled WGS sequence"/>
</dbReference>
<reference evidence="1" key="1">
    <citation type="journal article" date="2014" name="Int. J. Syst. Evol. Microbiol.">
        <title>Complete genome sequence of Corynebacterium casei LMG S-19264T (=DSM 44701T), isolated from a smear-ripened cheese.</title>
        <authorList>
            <consortium name="US DOE Joint Genome Institute (JGI-PGF)"/>
            <person name="Walter F."/>
            <person name="Albersmeier A."/>
            <person name="Kalinowski J."/>
            <person name="Ruckert C."/>
        </authorList>
    </citation>
    <scope>NUCLEOTIDE SEQUENCE</scope>
    <source>
        <strain evidence="1">CGMCC 1.12785</strain>
    </source>
</reference>
<comment type="caution">
    <text evidence="1">The sequence shown here is derived from an EMBL/GenBank/DDBJ whole genome shotgun (WGS) entry which is preliminary data.</text>
</comment>
<gene>
    <name evidence="1" type="ORF">GCM10011333_33550</name>
</gene>
<protein>
    <submittedName>
        <fullName evidence="1">Uncharacterized protein</fullName>
    </submittedName>
</protein>
<organism evidence="1 2">
    <name type="scientific">Sediminivirga luteola</name>
    <dbReference type="NCBI Taxonomy" id="1774748"/>
    <lineage>
        <taxon>Bacteria</taxon>
        <taxon>Bacillati</taxon>
        <taxon>Actinomycetota</taxon>
        <taxon>Actinomycetes</taxon>
        <taxon>Micrococcales</taxon>
        <taxon>Brevibacteriaceae</taxon>
        <taxon>Sediminivirga</taxon>
    </lineage>
</organism>
<accession>A0A8J2U1B2</accession>
<proteinExistence type="predicted"/>
<sequence length="122" mass="13077">MIRRVLRAVRSFMTGTGQSCTVTGRGPFFADARQTPGDAASSVHGTPARLGCEPQAFHFEPHGRVLAAYPHVHCCFEKPPEISGGDSVLCLGTSERQWVSRRSLAALGQAEEKCQDTGGTMS</sequence>